<evidence type="ECO:0000259" key="6">
    <source>
        <dbReference type="PROSITE" id="PS50111"/>
    </source>
</evidence>
<dbReference type="CDD" id="cd19411">
    <property type="entry name" value="MCP2201-like_sensor"/>
    <property type="match status" value="1"/>
</dbReference>
<feature type="domain" description="Methyl-accepting transducer" evidence="6">
    <location>
        <begin position="271"/>
        <end position="500"/>
    </location>
</feature>
<protein>
    <submittedName>
        <fullName evidence="7">Methyl-accepting chemotaxis protein</fullName>
    </submittedName>
</protein>
<organism evidence="7 8">
    <name type="scientific">Roseateles paludis</name>
    <dbReference type="NCBI Taxonomy" id="3145238"/>
    <lineage>
        <taxon>Bacteria</taxon>
        <taxon>Pseudomonadati</taxon>
        <taxon>Pseudomonadota</taxon>
        <taxon>Betaproteobacteria</taxon>
        <taxon>Burkholderiales</taxon>
        <taxon>Sphaerotilaceae</taxon>
        <taxon>Roseateles</taxon>
    </lineage>
</organism>
<dbReference type="PANTHER" id="PTHR43531">
    <property type="entry name" value="PROTEIN ICFG"/>
    <property type="match status" value="1"/>
</dbReference>
<dbReference type="CDD" id="cd11386">
    <property type="entry name" value="MCP_signal"/>
    <property type="match status" value="1"/>
</dbReference>
<evidence type="ECO:0000256" key="3">
    <source>
        <dbReference type="PROSITE-ProRule" id="PRU00284"/>
    </source>
</evidence>
<dbReference type="Pfam" id="PF00015">
    <property type="entry name" value="MCPsignal"/>
    <property type="match status" value="1"/>
</dbReference>
<keyword evidence="5" id="KW-0812">Transmembrane</keyword>
<dbReference type="InterPro" id="IPR051310">
    <property type="entry name" value="MCP_chemotaxis"/>
</dbReference>
<evidence type="ECO:0000256" key="1">
    <source>
        <dbReference type="ARBA" id="ARBA00022481"/>
    </source>
</evidence>
<reference evidence="7 8" key="1">
    <citation type="submission" date="2024-05" db="EMBL/GenBank/DDBJ databases">
        <title>Roseateles sp. DJS-2-20 16S ribosomal RNA gene Genome sequencing and assembly.</title>
        <authorList>
            <person name="Woo H."/>
        </authorList>
    </citation>
    <scope>NUCLEOTIDE SEQUENCE [LARGE SCALE GENOMIC DNA]</scope>
    <source>
        <strain evidence="7 8">DJS-2-20</strain>
    </source>
</reference>
<dbReference type="Gene3D" id="1.10.287.950">
    <property type="entry name" value="Methyl-accepting chemotaxis protein"/>
    <property type="match status" value="1"/>
</dbReference>
<keyword evidence="5" id="KW-0472">Membrane</keyword>
<dbReference type="InterPro" id="IPR024478">
    <property type="entry name" value="HlyB_4HB_MCP"/>
</dbReference>
<comment type="caution">
    <text evidence="7">The sequence shown here is derived from an EMBL/GenBank/DDBJ whole genome shotgun (WGS) entry which is preliminary data.</text>
</comment>
<dbReference type="Pfam" id="PF12729">
    <property type="entry name" value="4HB_MCP_1"/>
    <property type="match status" value="1"/>
</dbReference>
<evidence type="ECO:0000313" key="7">
    <source>
        <dbReference type="EMBL" id="MEO3691245.1"/>
    </source>
</evidence>
<comment type="similarity">
    <text evidence="2">Belongs to the methyl-accepting chemotaxis (MCP) protein family.</text>
</comment>
<dbReference type="InterPro" id="IPR047347">
    <property type="entry name" value="YvaQ-like_sensor"/>
</dbReference>
<evidence type="ECO:0000256" key="4">
    <source>
        <dbReference type="SAM" id="Coils"/>
    </source>
</evidence>
<dbReference type="EMBL" id="JBDPZD010000002">
    <property type="protein sequence ID" value="MEO3691245.1"/>
    <property type="molecule type" value="Genomic_DNA"/>
</dbReference>
<keyword evidence="3" id="KW-0807">Transducer</keyword>
<proteinExistence type="inferred from homology"/>
<accession>A0ABV0G0K6</accession>
<dbReference type="SUPFAM" id="SSF58104">
    <property type="entry name" value="Methyl-accepting chemotaxis protein (MCP) signaling domain"/>
    <property type="match status" value="1"/>
</dbReference>
<dbReference type="PANTHER" id="PTHR43531:SF14">
    <property type="entry name" value="METHYL-ACCEPTING CHEMOTAXIS PROTEIN I-RELATED"/>
    <property type="match status" value="1"/>
</dbReference>
<dbReference type="PROSITE" id="PS50111">
    <property type="entry name" value="CHEMOTAXIS_TRANSDUC_2"/>
    <property type="match status" value="1"/>
</dbReference>
<evidence type="ECO:0000256" key="2">
    <source>
        <dbReference type="ARBA" id="ARBA00029447"/>
    </source>
</evidence>
<dbReference type="SMART" id="SM00283">
    <property type="entry name" value="MA"/>
    <property type="match status" value="1"/>
</dbReference>
<feature type="coiled-coil region" evidence="4">
    <location>
        <begin position="77"/>
        <end position="104"/>
    </location>
</feature>
<evidence type="ECO:0000256" key="5">
    <source>
        <dbReference type="SAM" id="Phobius"/>
    </source>
</evidence>
<evidence type="ECO:0000313" key="8">
    <source>
        <dbReference type="Proteomes" id="UP001495147"/>
    </source>
</evidence>
<dbReference type="PRINTS" id="PR00260">
    <property type="entry name" value="CHEMTRNSDUCR"/>
</dbReference>
<keyword evidence="8" id="KW-1185">Reference proteome</keyword>
<keyword evidence="5" id="KW-1133">Transmembrane helix</keyword>
<feature type="transmembrane region" description="Helical" evidence="5">
    <location>
        <begin position="189"/>
        <end position="209"/>
    </location>
</feature>
<keyword evidence="1" id="KW-0488">Methylation</keyword>
<dbReference type="InterPro" id="IPR004090">
    <property type="entry name" value="Chemotax_Me-accpt_rcpt"/>
</dbReference>
<dbReference type="Proteomes" id="UP001495147">
    <property type="component" value="Unassembled WGS sequence"/>
</dbReference>
<gene>
    <name evidence="7" type="ORF">ABDJ85_07170</name>
</gene>
<dbReference type="RefSeq" id="WP_347704087.1">
    <property type="nucleotide sequence ID" value="NZ_JBDPZD010000002.1"/>
</dbReference>
<name>A0ABV0G0K6_9BURK</name>
<dbReference type="InterPro" id="IPR004089">
    <property type="entry name" value="MCPsignal_dom"/>
</dbReference>
<sequence>MLENMKVSSRLMLVCGGFVALLVCVSGIALFRLAGIQSSVDQLVDARIPRIEMAYEIKLRLDQIGLSMRNMAIMTRASDLQAQVEQVQSERQAIAKVLETLKAQIDSEKGKSLLAKIAEQRGRYVPAQERYLELVKDGKLEDAKAYLLETARPLQLAYFAAVDELLAYQSQLVQVTEEEAEAAAHSARAWLIAVSLAGLVLAALSGVWISRSLMRQLGGEPTEASALAASVADGDLTRAVELRTGDSSSMMAQLQTMQARLSDVVANVRSNSESVATASAQIAQGNQDLSQRTEEQASALEQTAATMTELAETVRHNADNAAQASQLARGATTVAVRGGEVVGQVVGTMHAINESSRKISDIIGVIDGIAFQTNILALNAAVEAARAGEQGRGFAVVASEVRALAQRSAEAAKEIKTLINHSVGQVAQGTQQVEQAGQTMEEIVTSIRRVSDVVNEISTASVEQNKGIQQVGEAVGQMDVVTQQNAALVEEGAAAAESLRQQAEQLVDVVRGFRLAA</sequence>
<keyword evidence="4" id="KW-0175">Coiled coil</keyword>